<gene>
    <name evidence="1" type="ORF">EUGRSUZ_J02475</name>
</gene>
<dbReference type="AlphaFoldDB" id="A0A059AIH4"/>
<organism evidence="1">
    <name type="scientific">Eucalyptus grandis</name>
    <name type="common">Flooded gum</name>
    <dbReference type="NCBI Taxonomy" id="71139"/>
    <lineage>
        <taxon>Eukaryota</taxon>
        <taxon>Viridiplantae</taxon>
        <taxon>Streptophyta</taxon>
        <taxon>Embryophyta</taxon>
        <taxon>Tracheophyta</taxon>
        <taxon>Spermatophyta</taxon>
        <taxon>Magnoliopsida</taxon>
        <taxon>eudicotyledons</taxon>
        <taxon>Gunneridae</taxon>
        <taxon>Pentapetalae</taxon>
        <taxon>rosids</taxon>
        <taxon>malvids</taxon>
        <taxon>Myrtales</taxon>
        <taxon>Myrtaceae</taxon>
        <taxon>Myrtoideae</taxon>
        <taxon>Eucalypteae</taxon>
        <taxon>Eucalyptus</taxon>
    </lineage>
</organism>
<proteinExistence type="predicted"/>
<evidence type="ECO:0000313" key="1">
    <source>
        <dbReference type="EMBL" id="KCW53205.1"/>
    </source>
</evidence>
<accession>A0A059AIH4</accession>
<reference evidence="1" key="1">
    <citation type="submission" date="2013-07" db="EMBL/GenBank/DDBJ databases">
        <title>The genome of Eucalyptus grandis.</title>
        <authorList>
            <person name="Schmutz J."/>
            <person name="Hayes R."/>
            <person name="Myburg A."/>
            <person name="Tuskan G."/>
            <person name="Grattapaglia D."/>
            <person name="Rokhsar D.S."/>
        </authorList>
    </citation>
    <scope>NUCLEOTIDE SEQUENCE</scope>
    <source>
        <tissue evidence="1">Leaf extractions</tissue>
    </source>
</reference>
<dbReference type="Gramene" id="KCW53205">
    <property type="protein sequence ID" value="KCW53205"/>
    <property type="gene ID" value="EUGRSUZ_J02475"/>
</dbReference>
<dbReference type="EMBL" id="KK198762">
    <property type="protein sequence ID" value="KCW53205.1"/>
    <property type="molecule type" value="Genomic_DNA"/>
</dbReference>
<sequence>MRSKRVAWSTLTNSASQALRSSSVVRSSGLADSTCFLQYSMTFARIRLVTLGSGISPSAQSSSIMCLMICDWTATASSTSNDSPSELRRVIFFADDIVDSPIPRWPGGGFVRRLWVGLVSDRDRETLAADFVVRIEREKDTLTPLSSASPEKKKPALFFFFSKNAPSLSLSRVSPFAS</sequence>
<protein>
    <submittedName>
        <fullName evidence="1">Uncharacterized protein</fullName>
    </submittedName>
</protein>
<dbReference type="InParanoid" id="A0A059AIH4"/>
<name>A0A059AIH4_EUCGR</name>